<feature type="compositionally biased region" description="Basic and acidic residues" evidence="1">
    <location>
        <begin position="63"/>
        <end position="76"/>
    </location>
</feature>
<protein>
    <submittedName>
        <fullName evidence="2">Uncharacterized protein</fullName>
    </submittedName>
</protein>
<evidence type="ECO:0000313" key="2">
    <source>
        <dbReference type="EMBL" id="TDC98011.1"/>
    </source>
</evidence>
<dbReference type="RefSeq" id="WP_132601766.1">
    <property type="nucleotide sequence ID" value="NZ_SMKO01000144.1"/>
</dbReference>
<feature type="region of interest" description="Disordered" evidence="1">
    <location>
        <begin position="54"/>
        <end position="76"/>
    </location>
</feature>
<organism evidence="2 3">
    <name type="scientific">Nonomuraea deserti</name>
    <dbReference type="NCBI Taxonomy" id="1848322"/>
    <lineage>
        <taxon>Bacteria</taxon>
        <taxon>Bacillati</taxon>
        <taxon>Actinomycetota</taxon>
        <taxon>Actinomycetes</taxon>
        <taxon>Streptosporangiales</taxon>
        <taxon>Streptosporangiaceae</taxon>
        <taxon>Nonomuraea</taxon>
    </lineage>
</organism>
<evidence type="ECO:0000313" key="3">
    <source>
        <dbReference type="Proteomes" id="UP000295258"/>
    </source>
</evidence>
<keyword evidence="3" id="KW-1185">Reference proteome</keyword>
<dbReference type="AlphaFoldDB" id="A0A4R4V071"/>
<sequence length="76" mass="8144">MLELDRFVSGRHDPDHTREWVASQLGDALGQPLPRPSNAVDALDLSWAADPIPTPSSAAVRAADAELSQRPDATGR</sequence>
<proteinExistence type="predicted"/>
<gene>
    <name evidence="2" type="ORF">E1292_35970</name>
</gene>
<dbReference type="Proteomes" id="UP000295258">
    <property type="component" value="Unassembled WGS sequence"/>
</dbReference>
<name>A0A4R4V071_9ACTN</name>
<reference evidence="2 3" key="1">
    <citation type="submission" date="2019-03" db="EMBL/GenBank/DDBJ databases">
        <title>Draft genome sequences of novel Actinobacteria.</title>
        <authorList>
            <person name="Sahin N."/>
            <person name="Ay H."/>
            <person name="Saygin H."/>
        </authorList>
    </citation>
    <scope>NUCLEOTIDE SEQUENCE [LARGE SCALE GENOMIC DNA]</scope>
    <source>
        <strain evidence="2 3">KC310</strain>
    </source>
</reference>
<comment type="caution">
    <text evidence="2">The sequence shown here is derived from an EMBL/GenBank/DDBJ whole genome shotgun (WGS) entry which is preliminary data.</text>
</comment>
<evidence type="ECO:0000256" key="1">
    <source>
        <dbReference type="SAM" id="MobiDB-lite"/>
    </source>
</evidence>
<dbReference type="EMBL" id="SMKO01000144">
    <property type="protein sequence ID" value="TDC98011.1"/>
    <property type="molecule type" value="Genomic_DNA"/>
</dbReference>
<accession>A0A4R4V071</accession>